<dbReference type="PROSITE" id="PS50250">
    <property type="entry name" value="PCI"/>
    <property type="match status" value="1"/>
</dbReference>
<evidence type="ECO:0000313" key="3">
    <source>
        <dbReference type="EMBL" id="AGE96482.1"/>
    </source>
</evidence>
<dbReference type="VEuPathDB" id="MicrosporidiaDB:M970_100070"/>
<reference evidence="3" key="1">
    <citation type="journal article" date="2013" name="Eukaryot. Cell">
        <title>Extremely Reduced Levels of Heterozygosity in the Vertebrate Pathogen Encephalitozoon cuniculi.</title>
        <authorList>
            <person name="Selman M."/>
            <person name="Sak B."/>
            <person name="Kvac M."/>
            <person name="Farinelli L."/>
            <person name="Weiss L.M."/>
            <person name="Corradi N."/>
        </authorList>
    </citation>
    <scope>NUCLEOTIDE SEQUENCE</scope>
</reference>
<dbReference type="Pfam" id="PF10602">
    <property type="entry name" value="RPN7"/>
    <property type="match status" value="1"/>
</dbReference>
<dbReference type="PANTHER" id="PTHR14145">
    <property type="entry name" value="26S PROTESOME SUBUNIT 6"/>
    <property type="match status" value="1"/>
</dbReference>
<dbReference type="VEuPathDB" id="MicrosporidiaDB:ECU10_0190"/>
<feature type="domain" description="PCI" evidence="2">
    <location>
        <begin position="193"/>
        <end position="359"/>
    </location>
</feature>
<dbReference type="AlphaFoldDB" id="M1KAY8"/>
<dbReference type="VEuPathDB" id="MicrosporidiaDB:AEWQ_100070"/>
<name>M1KAY8_ENCCN</name>
<sequence length="381" mass="45267">MRVWIKIMAVWTPMDFDFQEPTLLVYDLIHGTKLGKPESREHLERLLIDKCMYDLYSFLAEKGVLKPDRGRMKTLLQTKNERIEELERLREKEVDNETYGSEIDRRIAEFYCQTMDIQNGFEWMRRLMRDDMSLSLKMDIFLCKIRMGLIVGNRKVVEESIEVADDIYERGCDWDRRNRYKVYKGMFKMMRRKFKEAGILFSEILPSFESSEVISYSRTVRYMIFCGLLRFERREIETRILKCSDVIGSSEKLGVQLATSLFECNYGDFMNDLYLFCKSLQDDVFVGRFVDLFCREMRLRVYGQVLESYRLMLLENMAQTFRVSVEYVERDLGEFIVEGRLWSKIDRISGVVEVTSREEQDVSSVVGYGCDVVRRIKKCVK</sequence>
<feature type="coiled-coil region" evidence="1">
    <location>
        <begin position="69"/>
        <end position="96"/>
    </location>
</feature>
<dbReference type="InterPro" id="IPR000717">
    <property type="entry name" value="PCI_dom"/>
</dbReference>
<dbReference type="SMART" id="SM00088">
    <property type="entry name" value="PINT"/>
    <property type="match status" value="1"/>
</dbReference>
<dbReference type="GO" id="GO:0043161">
    <property type="term" value="P:proteasome-mediated ubiquitin-dependent protein catabolic process"/>
    <property type="evidence" value="ECO:0007669"/>
    <property type="project" value="TreeGrafter"/>
</dbReference>
<evidence type="ECO:0000256" key="1">
    <source>
        <dbReference type="SAM" id="Coils"/>
    </source>
</evidence>
<dbReference type="Pfam" id="PF01399">
    <property type="entry name" value="PCI"/>
    <property type="match status" value="1"/>
</dbReference>
<dbReference type="InterPro" id="IPR045135">
    <property type="entry name" value="Rpn7_N"/>
</dbReference>
<dbReference type="InterPro" id="IPR019585">
    <property type="entry name" value="Rpn7/CSN1"/>
</dbReference>
<dbReference type="SUPFAM" id="SSF46785">
    <property type="entry name" value="Winged helix' DNA-binding domain"/>
    <property type="match status" value="1"/>
</dbReference>
<organism evidence="3">
    <name type="scientific">Encephalitozoon cuniculi</name>
    <name type="common">Microsporidian parasite</name>
    <dbReference type="NCBI Taxonomy" id="6035"/>
    <lineage>
        <taxon>Eukaryota</taxon>
        <taxon>Fungi</taxon>
        <taxon>Fungi incertae sedis</taxon>
        <taxon>Microsporidia</taxon>
        <taxon>Unikaryonidae</taxon>
        <taxon>Encephalitozoon</taxon>
    </lineage>
</organism>
<dbReference type="InterPro" id="IPR036390">
    <property type="entry name" value="WH_DNA-bd_sf"/>
</dbReference>
<dbReference type="PANTHER" id="PTHR14145:SF1">
    <property type="entry name" value="26S PROTEASOME NON-ATPASE REGULATORY SUBUNIT 6"/>
    <property type="match status" value="1"/>
</dbReference>
<dbReference type="VEuPathDB" id="MicrosporidiaDB:AEWR_100070"/>
<evidence type="ECO:0000259" key="2">
    <source>
        <dbReference type="PROSITE" id="PS50250"/>
    </source>
</evidence>
<dbReference type="VEuPathDB" id="MicrosporidiaDB:AEWD_100070"/>
<proteinExistence type="predicted"/>
<protein>
    <recommendedName>
        <fullName evidence="2">PCI domain-containing protein</fullName>
    </recommendedName>
</protein>
<dbReference type="EMBL" id="KC513620">
    <property type="protein sequence ID" value="AGE96482.1"/>
    <property type="molecule type" value="Genomic_DNA"/>
</dbReference>
<accession>M1KAY8</accession>
<keyword evidence="1" id="KW-0175">Coiled coil</keyword>
<dbReference type="Gene3D" id="1.25.40.570">
    <property type="match status" value="1"/>
</dbReference>
<gene>
    <name evidence="3" type="ORF">ECU10_0190</name>
</gene>